<organism evidence="2 3">
    <name type="scientific">Platanthera zijinensis</name>
    <dbReference type="NCBI Taxonomy" id="2320716"/>
    <lineage>
        <taxon>Eukaryota</taxon>
        <taxon>Viridiplantae</taxon>
        <taxon>Streptophyta</taxon>
        <taxon>Embryophyta</taxon>
        <taxon>Tracheophyta</taxon>
        <taxon>Spermatophyta</taxon>
        <taxon>Magnoliopsida</taxon>
        <taxon>Liliopsida</taxon>
        <taxon>Asparagales</taxon>
        <taxon>Orchidaceae</taxon>
        <taxon>Orchidoideae</taxon>
        <taxon>Orchideae</taxon>
        <taxon>Orchidinae</taxon>
        <taxon>Platanthera</taxon>
    </lineage>
</organism>
<evidence type="ECO:0000313" key="2">
    <source>
        <dbReference type="EMBL" id="KAK8928245.1"/>
    </source>
</evidence>
<feature type="region of interest" description="Disordered" evidence="1">
    <location>
        <begin position="1"/>
        <end position="115"/>
    </location>
</feature>
<feature type="compositionally biased region" description="Basic and acidic residues" evidence="1">
    <location>
        <begin position="41"/>
        <end position="51"/>
    </location>
</feature>
<gene>
    <name evidence="2" type="ORF">KSP39_PZI017393</name>
</gene>
<dbReference type="PANTHER" id="PTHR33638">
    <property type="entry name" value="SELENOPROTEIN H"/>
    <property type="match status" value="1"/>
</dbReference>
<dbReference type="InterPro" id="IPR052674">
    <property type="entry name" value="SelWTH-like"/>
</dbReference>
<sequence>MAPKRKSEATVARRSVRSTAAPKTTPTTPQKEASAVKKVKVAGDDKAKPNEDEVELFSPRPRAVPSKKENDGDGKVKPREKKVVGASSAAGKKARSAVDKVKSVGNGATEEPKTVKEGIKHGKIDVAEDEGLQASLSTAPSVLRRTIIVEACTQCKSFKERAEKVKKGLESAVPGITVKINPQKPRRGYFEITEERTEVILSLPNMKRPFEPMKKLNMDELVGDLVKRFE</sequence>
<protein>
    <recommendedName>
        <fullName evidence="4">Selenoprotein H</fullName>
    </recommendedName>
</protein>
<evidence type="ECO:0000256" key="1">
    <source>
        <dbReference type="SAM" id="MobiDB-lite"/>
    </source>
</evidence>
<dbReference type="GO" id="GO:0005794">
    <property type="term" value="C:Golgi apparatus"/>
    <property type="evidence" value="ECO:0007669"/>
    <property type="project" value="TreeGrafter"/>
</dbReference>
<feature type="compositionally biased region" description="Basic and acidic residues" evidence="1">
    <location>
        <begin position="66"/>
        <end position="83"/>
    </location>
</feature>
<dbReference type="SUPFAM" id="SSF52833">
    <property type="entry name" value="Thioredoxin-like"/>
    <property type="match status" value="1"/>
</dbReference>
<proteinExistence type="predicted"/>
<comment type="caution">
    <text evidence="2">The sequence shown here is derived from an EMBL/GenBank/DDBJ whole genome shotgun (WGS) entry which is preliminary data.</text>
</comment>
<evidence type="ECO:0000313" key="3">
    <source>
        <dbReference type="Proteomes" id="UP001418222"/>
    </source>
</evidence>
<keyword evidence="3" id="KW-1185">Reference proteome</keyword>
<dbReference type="EMBL" id="JBBWWQ010000015">
    <property type="protein sequence ID" value="KAK8928245.1"/>
    <property type="molecule type" value="Genomic_DNA"/>
</dbReference>
<evidence type="ECO:0008006" key="4">
    <source>
        <dbReference type="Google" id="ProtNLM"/>
    </source>
</evidence>
<dbReference type="Gene3D" id="3.40.30.10">
    <property type="entry name" value="Glutaredoxin"/>
    <property type="match status" value="1"/>
</dbReference>
<accession>A0AAP0B535</accession>
<dbReference type="Proteomes" id="UP001418222">
    <property type="component" value="Unassembled WGS sequence"/>
</dbReference>
<dbReference type="InterPro" id="IPR036249">
    <property type="entry name" value="Thioredoxin-like_sf"/>
</dbReference>
<reference evidence="2 3" key="1">
    <citation type="journal article" date="2022" name="Nat. Plants">
        <title>Genomes of leafy and leafless Platanthera orchids illuminate the evolution of mycoheterotrophy.</title>
        <authorList>
            <person name="Li M.H."/>
            <person name="Liu K.W."/>
            <person name="Li Z."/>
            <person name="Lu H.C."/>
            <person name="Ye Q.L."/>
            <person name="Zhang D."/>
            <person name="Wang J.Y."/>
            <person name="Li Y.F."/>
            <person name="Zhong Z.M."/>
            <person name="Liu X."/>
            <person name="Yu X."/>
            <person name="Liu D.K."/>
            <person name="Tu X.D."/>
            <person name="Liu B."/>
            <person name="Hao Y."/>
            <person name="Liao X.Y."/>
            <person name="Jiang Y.T."/>
            <person name="Sun W.H."/>
            <person name="Chen J."/>
            <person name="Chen Y.Q."/>
            <person name="Ai Y."/>
            <person name="Zhai J.W."/>
            <person name="Wu S.S."/>
            <person name="Zhou Z."/>
            <person name="Hsiao Y.Y."/>
            <person name="Wu W.L."/>
            <person name="Chen Y.Y."/>
            <person name="Lin Y.F."/>
            <person name="Hsu J.L."/>
            <person name="Li C.Y."/>
            <person name="Wang Z.W."/>
            <person name="Zhao X."/>
            <person name="Zhong W.Y."/>
            <person name="Ma X.K."/>
            <person name="Ma L."/>
            <person name="Huang J."/>
            <person name="Chen G.Z."/>
            <person name="Huang M.Z."/>
            <person name="Huang L."/>
            <person name="Peng D.H."/>
            <person name="Luo Y.B."/>
            <person name="Zou S.Q."/>
            <person name="Chen S.P."/>
            <person name="Lan S."/>
            <person name="Tsai W.C."/>
            <person name="Van de Peer Y."/>
            <person name="Liu Z.J."/>
        </authorList>
    </citation>
    <scope>NUCLEOTIDE SEQUENCE [LARGE SCALE GENOMIC DNA]</scope>
    <source>
        <strain evidence="2">Lor287</strain>
    </source>
</reference>
<name>A0AAP0B535_9ASPA</name>
<dbReference type="AlphaFoldDB" id="A0AAP0B535"/>
<dbReference type="PANTHER" id="PTHR33638:SF1">
    <property type="entry name" value="SELENOPROTEIN H"/>
    <property type="match status" value="1"/>
</dbReference>
<feature type="compositionally biased region" description="Low complexity" evidence="1">
    <location>
        <begin position="19"/>
        <end position="29"/>
    </location>
</feature>